<evidence type="ECO:0000256" key="5">
    <source>
        <dbReference type="ARBA" id="ARBA00022989"/>
    </source>
</evidence>
<comment type="similarity">
    <text evidence="7">Belongs to the binding-protein-dependent transport system permease family.</text>
</comment>
<keyword evidence="10" id="KW-1185">Reference proteome</keyword>
<proteinExistence type="inferred from homology"/>
<comment type="caution">
    <text evidence="9">The sequence shown here is derived from an EMBL/GenBank/DDBJ whole genome shotgun (WGS) entry which is preliminary data.</text>
</comment>
<evidence type="ECO:0000256" key="4">
    <source>
        <dbReference type="ARBA" id="ARBA00022692"/>
    </source>
</evidence>
<dbReference type="CDD" id="cd06261">
    <property type="entry name" value="TM_PBP2"/>
    <property type="match status" value="1"/>
</dbReference>
<dbReference type="Proteomes" id="UP000766595">
    <property type="component" value="Unassembled WGS sequence"/>
</dbReference>
<dbReference type="RefSeq" id="WP_261971641.1">
    <property type="nucleotide sequence ID" value="NZ_JAHHZF010000021.1"/>
</dbReference>
<name>A0A947DD58_9HYPH</name>
<gene>
    <name evidence="9" type="ORF">KL771_27030</name>
</gene>
<dbReference type="GO" id="GO:0055085">
    <property type="term" value="P:transmembrane transport"/>
    <property type="evidence" value="ECO:0007669"/>
    <property type="project" value="InterPro"/>
</dbReference>
<evidence type="ECO:0000256" key="3">
    <source>
        <dbReference type="ARBA" id="ARBA00022475"/>
    </source>
</evidence>
<dbReference type="InterPro" id="IPR035906">
    <property type="entry name" value="MetI-like_sf"/>
</dbReference>
<evidence type="ECO:0000256" key="2">
    <source>
        <dbReference type="ARBA" id="ARBA00022448"/>
    </source>
</evidence>
<feature type="transmembrane region" description="Helical" evidence="7">
    <location>
        <begin position="102"/>
        <end position="124"/>
    </location>
</feature>
<accession>A0A947DD58</accession>
<reference evidence="9 10" key="1">
    <citation type="submission" date="2021-06" db="EMBL/GenBank/DDBJ databases">
        <authorList>
            <person name="Grouzdev D.S."/>
            <person name="Koziaeva V."/>
        </authorList>
    </citation>
    <scope>NUCLEOTIDE SEQUENCE [LARGE SCALE GENOMIC DNA]</scope>
    <source>
        <strain evidence="9 10">22</strain>
    </source>
</reference>
<dbReference type="Pfam" id="PF00528">
    <property type="entry name" value="BPD_transp_1"/>
    <property type="match status" value="1"/>
</dbReference>
<keyword evidence="5 7" id="KW-1133">Transmembrane helix</keyword>
<feature type="transmembrane region" description="Helical" evidence="7">
    <location>
        <begin position="225"/>
        <end position="244"/>
    </location>
</feature>
<keyword evidence="6 7" id="KW-0472">Membrane</keyword>
<dbReference type="Gene3D" id="1.10.3720.10">
    <property type="entry name" value="MetI-like"/>
    <property type="match status" value="1"/>
</dbReference>
<dbReference type="PROSITE" id="PS50928">
    <property type="entry name" value="ABC_TM1"/>
    <property type="match status" value="1"/>
</dbReference>
<evidence type="ECO:0000256" key="1">
    <source>
        <dbReference type="ARBA" id="ARBA00004651"/>
    </source>
</evidence>
<sequence length="267" mass="28567">MGKAVGSVARRLRGGAQVAVTVAGFLILWEVAARAFGLPAYILPAPSAVFVELWNRRVQYSGAALFTLQPMLIGFAAAVIVGIALALIVAFSRGMEKTIYPLLVFFQIVPKIAVAPLFIIWFGFGLIPKVLLVFLLSFFPVVVSAITAFRSVDPDIMDLARSTGAGRWRIFLRVQVPHALPTLFTGIKVAAALSATAAVVAEFVASDRGLGYLLLEANGNLNTSMAFGSVFVLTALGFALYAAVELVEQILIPWHVSQRGHGDVNPI</sequence>
<dbReference type="AlphaFoldDB" id="A0A947DD58"/>
<evidence type="ECO:0000256" key="6">
    <source>
        <dbReference type="ARBA" id="ARBA00023136"/>
    </source>
</evidence>
<evidence type="ECO:0000259" key="8">
    <source>
        <dbReference type="PROSITE" id="PS50928"/>
    </source>
</evidence>
<feature type="domain" description="ABC transmembrane type-1" evidence="8">
    <location>
        <begin position="64"/>
        <end position="242"/>
    </location>
</feature>
<dbReference type="EMBL" id="JAHHZF010000021">
    <property type="protein sequence ID" value="MBT9293144.1"/>
    <property type="molecule type" value="Genomic_DNA"/>
</dbReference>
<dbReference type="PANTHER" id="PTHR30151:SF20">
    <property type="entry name" value="ABC TRANSPORTER PERMEASE PROTEIN HI_0355-RELATED"/>
    <property type="match status" value="1"/>
</dbReference>
<feature type="transmembrane region" description="Helical" evidence="7">
    <location>
        <begin position="130"/>
        <end position="149"/>
    </location>
</feature>
<protein>
    <submittedName>
        <fullName evidence="9">ABC transporter permease</fullName>
    </submittedName>
</protein>
<keyword evidence="4 7" id="KW-0812">Transmembrane</keyword>
<dbReference type="SUPFAM" id="SSF161098">
    <property type="entry name" value="MetI-like"/>
    <property type="match status" value="1"/>
</dbReference>
<feature type="transmembrane region" description="Helical" evidence="7">
    <location>
        <begin position="20"/>
        <end position="43"/>
    </location>
</feature>
<feature type="transmembrane region" description="Helical" evidence="7">
    <location>
        <begin position="179"/>
        <end position="205"/>
    </location>
</feature>
<feature type="transmembrane region" description="Helical" evidence="7">
    <location>
        <begin position="63"/>
        <end position="90"/>
    </location>
</feature>
<dbReference type="GO" id="GO:0005886">
    <property type="term" value="C:plasma membrane"/>
    <property type="evidence" value="ECO:0007669"/>
    <property type="project" value="UniProtKB-SubCell"/>
</dbReference>
<dbReference type="InterPro" id="IPR000515">
    <property type="entry name" value="MetI-like"/>
</dbReference>
<keyword evidence="3" id="KW-1003">Cell membrane</keyword>
<organism evidence="9 10">
    <name type="scientific">Prosthecodimorpha staleyi</name>
    <dbReference type="NCBI Taxonomy" id="2840188"/>
    <lineage>
        <taxon>Bacteria</taxon>
        <taxon>Pseudomonadati</taxon>
        <taxon>Pseudomonadota</taxon>
        <taxon>Alphaproteobacteria</taxon>
        <taxon>Hyphomicrobiales</taxon>
        <taxon>Ancalomicrobiaceae</taxon>
        <taxon>Prosthecodimorpha</taxon>
    </lineage>
</organism>
<evidence type="ECO:0000313" key="9">
    <source>
        <dbReference type="EMBL" id="MBT9293144.1"/>
    </source>
</evidence>
<evidence type="ECO:0000256" key="7">
    <source>
        <dbReference type="RuleBase" id="RU363032"/>
    </source>
</evidence>
<evidence type="ECO:0000313" key="10">
    <source>
        <dbReference type="Proteomes" id="UP000766595"/>
    </source>
</evidence>
<comment type="subcellular location">
    <subcellularLocation>
        <location evidence="1 7">Cell membrane</location>
        <topology evidence="1 7">Multi-pass membrane protein</topology>
    </subcellularLocation>
</comment>
<keyword evidence="2 7" id="KW-0813">Transport</keyword>
<dbReference type="PANTHER" id="PTHR30151">
    <property type="entry name" value="ALKANE SULFONATE ABC TRANSPORTER-RELATED, MEMBRANE SUBUNIT"/>
    <property type="match status" value="1"/>
</dbReference>